<dbReference type="EMBL" id="JARYMX010000001">
    <property type="protein sequence ID" value="KAJ9565437.1"/>
    <property type="molecule type" value="Genomic_DNA"/>
</dbReference>
<dbReference type="Proteomes" id="UP001172457">
    <property type="component" value="Chromosome 1"/>
</dbReference>
<dbReference type="AlphaFoldDB" id="A0AA38U948"/>
<sequence length="133" mass="14971">MNESLALISHSVQRMNANRGFNRPRGSGYPGGSRMGQGRGSIRRSRREVVQAEVGAGLWISKREIGSSLHEKNPNLRSTRSLREVDPLRSQNALCHVAMFKLWVYYIGVPLIELGRGRRELVGCSWILNTPRT</sequence>
<proteinExistence type="predicted"/>
<keyword evidence="3" id="KW-1185">Reference proteome</keyword>
<protein>
    <submittedName>
        <fullName evidence="2">Uncharacterized protein</fullName>
    </submittedName>
</protein>
<name>A0AA38U948_9ASTR</name>
<evidence type="ECO:0000313" key="3">
    <source>
        <dbReference type="Proteomes" id="UP001172457"/>
    </source>
</evidence>
<feature type="region of interest" description="Disordered" evidence="1">
    <location>
        <begin position="18"/>
        <end position="46"/>
    </location>
</feature>
<gene>
    <name evidence="2" type="ORF">OSB04_001403</name>
</gene>
<accession>A0AA38U948</accession>
<reference evidence="2" key="1">
    <citation type="submission" date="2023-03" db="EMBL/GenBank/DDBJ databases">
        <title>Chromosome-scale reference genome and RAD-based genetic map of yellow starthistle (Centaurea solstitialis) reveal putative structural variation and QTLs associated with invader traits.</title>
        <authorList>
            <person name="Reatini B."/>
            <person name="Cang F.A."/>
            <person name="Jiang Q."/>
            <person name="Mckibben M.T.W."/>
            <person name="Barker M.S."/>
            <person name="Rieseberg L.H."/>
            <person name="Dlugosch K.M."/>
        </authorList>
    </citation>
    <scope>NUCLEOTIDE SEQUENCE</scope>
    <source>
        <strain evidence="2">CAN-66</strain>
        <tissue evidence="2">Leaf</tissue>
    </source>
</reference>
<organism evidence="2 3">
    <name type="scientific">Centaurea solstitialis</name>
    <name type="common">yellow star-thistle</name>
    <dbReference type="NCBI Taxonomy" id="347529"/>
    <lineage>
        <taxon>Eukaryota</taxon>
        <taxon>Viridiplantae</taxon>
        <taxon>Streptophyta</taxon>
        <taxon>Embryophyta</taxon>
        <taxon>Tracheophyta</taxon>
        <taxon>Spermatophyta</taxon>
        <taxon>Magnoliopsida</taxon>
        <taxon>eudicotyledons</taxon>
        <taxon>Gunneridae</taxon>
        <taxon>Pentapetalae</taxon>
        <taxon>asterids</taxon>
        <taxon>campanulids</taxon>
        <taxon>Asterales</taxon>
        <taxon>Asteraceae</taxon>
        <taxon>Carduoideae</taxon>
        <taxon>Cardueae</taxon>
        <taxon>Centaureinae</taxon>
        <taxon>Centaurea</taxon>
    </lineage>
</organism>
<comment type="caution">
    <text evidence="2">The sequence shown here is derived from an EMBL/GenBank/DDBJ whole genome shotgun (WGS) entry which is preliminary data.</text>
</comment>
<evidence type="ECO:0000256" key="1">
    <source>
        <dbReference type="SAM" id="MobiDB-lite"/>
    </source>
</evidence>
<evidence type="ECO:0000313" key="2">
    <source>
        <dbReference type="EMBL" id="KAJ9565437.1"/>
    </source>
</evidence>
<feature type="compositionally biased region" description="Gly residues" evidence="1">
    <location>
        <begin position="28"/>
        <end position="39"/>
    </location>
</feature>